<accession>A0A6J4U2B9</accession>
<name>A0A6J4U2B9_9SPHN</name>
<dbReference type="EC" id="2.4.2.10" evidence="2"/>
<reference evidence="2" key="1">
    <citation type="submission" date="2020-02" db="EMBL/GenBank/DDBJ databases">
        <authorList>
            <person name="Meier V. D."/>
        </authorList>
    </citation>
    <scope>NUCLEOTIDE SEQUENCE</scope>
    <source>
        <strain evidence="2">AVDCRST_MAG91</strain>
    </source>
</reference>
<feature type="compositionally biased region" description="Basic residues" evidence="1">
    <location>
        <begin position="114"/>
        <end position="124"/>
    </location>
</feature>
<feature type="compositionally biased region" description="Basic residues" evidence="1">
    <location>
        <begin position="133"/>
        <end position="148"/>
    </location>
</feature>
<feature type="compositionally biased region" description="Basic residues" evidence="1">
    <location>
        <begin position="159"/>
        <end position="179"/>
    </location>
</feature>
<proteinExistence type="predicted"/>
<keyword evidence="2" id="KW-0328">Glycosyltransferase</keyword>
<feature type="region of interest" description="Disordered" evidence="1">
    <location>
        <begin position="38"/>
        <end position="197"/>
    </location>
</feature>
<keyword evidence="2" id="KW-0808">Transferase</keyword>
<gene>
    <name evidence="2" type="ORF">AVDCRST_MAG91-3604</name>
</gene>
<dbReference type="EMBL" id="CADCVX010000628">
    <property type="protein sequence ID" value="CAA9538491.1"/>
    <property type="molecule type" value="Genomic_DNA"/>
</dbReference>
<evidence type="ECO:0000313" key="2">
    <source>
        <dbReference type="EMBL" id="CAA9538491.1"/>
    </source>
</evidence>
<dbReference type="AlphaFoldDB" id="A0A6J4U2B9"/>
<dbReference type="GO" id="GO:0004588">
    <property type="term" value="F:orotate phosphoribosyltransferase activity"/>
    <property type="evidence" value="ECO:0007669"/>
    <property type="project" value="UniProtKB-EC"/>
</dbReference>
<sequence>DDHVRRRNIIRVPRGGRVARRAFHPVVRAALPRLPAEDARVRGPGAHRAPVRRAGGAHPRALRPCRPRRLPRDRRDHPGLRDRPRARLPRGVRGARGRRVPAPPRVRDPGRRALRDRRGHRHHGSVGPGMRGRAARAPRRARRRGVHRRPVERPGGHQRPARRPVHARCPRLPRGRAAARTRGDPRDQAGQPGPAQM</sequence>
<protein>
    <submittedName>
        <fullName evidence="2">Orotate phosphoribosyltransferase</fullName>
        <ecNumber evidence="2">2.4.2.10</ecNumber>
    </submittedName>
</protein>
<feature type="compositionally biased region" description="Basic residues" evidence="1">
    <location>
        <begin position="86"/>
        <end position="99"/>
    </location>
</feature>
<evidence type="ECO:0000256" key="1">
    <source>
        <dbReference type="SAM" id="MobiDB-lite"/>
    </source>
</evidence>
<feature type="compositionally biased region" description="Basic and acidic residues" evidence="1">
    <location>
        <begin position="73"/>
        <end position="85"/>
    </location>
</feature>
<feature type="compositionally biased region" description="Basic residues" evidence="1">
    <location>
        <begin position="60"/>
        <end position="72"/>
    </location>
</feature>
<feature type="non-terminal residue" evidence="2">
    <location>
        <position position="197"/>
    </location>
</feature>
<organism evidence="2">
    <name type="scientific">uncultured Sphingomonadaceae bacterium</name>
    <dbReference type="NCBI Taxonomy" id="169976"/>
    <lineage>
        <taxon>Bacteria</taxon>
        <taxon>Pseudomonadati</taxon>
        <taxon>Pseudomonadota</taxon>
        <taxon>Alphaproteobacteria</taxon>
        <taxon>Sphingomonadales</taxon>
        <taxon>Sphingomonadaceae</taxon>
        <taxon>environmental samples</taxon>
    </lineage>
</organism>
<feature type="non-terminal residue" evidence="2">
    <location>
        <position position="1"/>
    </location>
</feature>